<dbReference type="AlphaFoldDB" id="A0A2H9TCT0"/>
<protein>
    <submittedName>
        <fullName evidence="2">Uncharacterized protein</fullName>
    </submittedName>
</protein>
<feature type="transmembrane region" description="Helical" evidence="1">
    <location>
        <begin position="20"/>
        <end position="41"/>
    </location>
</feature>
<proteinExistence type="predicted"/>
<organism evidence="2">
    <name type="scientific">invertebrate metagenome</name>
    <dbReference type="NCBI Taxonomy" id="1711999"/>
    <lineage>
        <taxon>unclassified sequences</taxon>
        <taxon>metagenomes</taxon>
        <taxon>organismal metagenomes</taxon>
    </lineage>
</organism>
<keyword evidence="1" id="KW-0812">Transmembrane</keyword>
<dbReference type="EMBL" id="NSIT01000001">
    <property type="protein sequence ID" value="PJE80987.1"/>
    <property type="molecule type" value="Genomic_DNA"/>
</dbReference>
<evidence type="ECO:0000313" key="2">
    <source>
        <dbReference type="EMBL" id="PJE80987.1"/>
    </source>
</evidence>
<comment type="caution">
    <text evidence="2">The sequence shown here is derived from an EMBL/GenBank/DDBJ whole genome shotgun (WGS) entry which is preliminary data.</text>
</comment>
<evidence type="ECO:0000256" key="1">
    <source>
        <dbReference type="SAM" id="Phobius"/>
    </source>
</evidence>
<sequence length="399" mass="46118">MFHYAKFHYAKKLAASIANFYTIFVIQHFLLIISSLSYAHWSPLDTETNELKEQYTGIQAYQCFHFSEPAHCTEESIDICFPNQDTTAKLHFNNQDKDNPVITVNEFKHSIPSYPDRNHVYLFISIDRPKHSEQTFSERLKKTRHYQVLYNRFYPQHPPQEVIFHLKEVFGETLPDDIEVDCIVFQCNLWKRASDQRRLQLDWSSIKSEHNNPTAVFPSTIYLPFPLPNAPDIHLLCFIESILNYPKVKGPCLLPCFVNTPDPNNIPSVKVTITDHNAIETQKQTNILSVPVPDTTVRTAAPPIPVTEVVWTSMESGYPIFIDVAVMDRIECIPLPDKEDSQECLKETYRITPTAKSMALAARGPVFFPKKNNLFRLKQIKDGFFILKCRKIIGRITRV</sequence>
<accession>A0A2H9TCT0</accession>
<name>A0A2H9TCT0_9ZZZZ</name>
<gene>
    <name evidence="2" type="ORF">CI610_00040</name>
</gene>
<keyword evidence="1" id="KW-1133">Transmembrane helix</keyword>
<keyword evidence="1" id="KW-0472">Membrane</keyword>
<reference evidence="2" key="1">
    <citation type="journal article" date="2017" name="Appl. Environ. Microbiol.">
        <title>Molecular characterization of an Endozoicomonas-like organism causing infection in king scallop Pecten maximus L.</title>
        <authorList>
            <person name="Cano I."/>
            <person name="van Aerle R."/>
            <person name="Ross S."/>
            <person name="Verner-Jeffreys D.W."/>
            <person name="Paley R.K."/>
            <person name="Rimmer G."/>
            <person name="Ryder D."/>
            <person name="Hooper P."/>
            <person name="Stone D."/>
            <person name="Feist S.W."/>
        </authorList>
    </citation>
    <scope>NUCLEOTIDE SEQUENCE</scope>
</reference>